<dbReference type="GO" id="GO:0016810">
    <property type="term" value="F:hydrolase activity, acting on carbon-nitrogen (but not peptide) bonds"/>
    <property type="evidence" value="ECO:0007669"/>
    <property type="project" value="InterPro"/>
</dbReference>
<accession>A0A8J3RHZ2</accession>
<reference evidence="4 5" key="1">
    <citation type="submission" date="2021-01" db="EMBL/GenBank/DDBJ databases">
        <title>Whole genome shotgun sequence of Planobispora longispora NBRC 13918.</title>
        <authorList>
            <person name="Komaki H."/>
            <person name="Tamura T."/>
        </authorList>
    </citation>
    <scope>NUCLEOTIDE SEQUENCE [LARGE SCALE GENOMIC DNA]</scope>
    <source>
        <strain evidence="4 5">NBRC 13918</strain>
    </source>
</reference>
<dbReference type="AlphaFoldDB" id="A0A8J3RHZ2"/>
<proteinExistence type="predicted"/>
<dbReference type="InterPro" id="IPR011330">
    <property type="entry name" value="Glyco_hydro/deAcase_b/a-brl"/>
</dbReference>
<dbReference type="GO" id="GO:0005975">
    <property type="term" value="P:carbohydrate metabolic process"/>
    <property type="evidence" value="ECO:0007669"/>
    <property type="project" value="InterPro"/>
</dbReference>
<evidence type="ECO:0000259" key="3">
    <source>
        <dbReference type="PROSITE" id="PS51677"/>
    </source>
</evidence>
<keyword evidence="2" id="KW-0732">Signal</keyword>
<evidence type="ECO:0000313" key="4">
    <source>
        <dbReference type="EMBL" id="GIH74556.1"/>
    </source>
</evidence>
<dbReference type="EMBL" id="BOOH01000010">
    <property type="protein sequence ID" value="GIH74556.1"/>
    <property type="molecule type" value="Genomic_DNA"/>
</dbReference>
<dbReference type="PROSITE" id="PS51677">
    <property type="entry name" value="NODB"/>
    <property type="match status" value="1"/>
</dbReference>
<feature type="domain" description="NodB homology" evidence="3">
    <location>
        <begin position="65"/>
        <end position="239"/>
    </location>
</feature>
<comment type="subcellular location">
    <subcellularLocation>
        <location evidence="1">Secreted</location>
    </subcellularLocation>
</comment>
<dbReference type="GO" id="GO:0005576">
    <property type="term" value="C:extracellular region"/>
    <property type="evidence" value="ECO:0007669"/>
    <property type="project" value="UniProtKB-SubCell"/>
</dbReference>
<organism evidence="4 5">
    <name type="scientific">Planobispora longispora</name>
    <dbReference type="NCBI Taxonomy" id="28887"/>
    <lineage>
        <taxon>Bacteria</taxon>
        <taxon>Bacillati</taxon>
        <taxon>Actinomycetota</taxon>
        <taxon>Actinomycetes</taxon>
        <taxon>Streptosporangiales</taxon>
        <taxon>Streptosporangiaceae</taxon>
        <taxon>Planobispora</taxon>
    </lineage>
</organism>
<gene>
    <name evidence="4" type="ORF">Plo01_09850</name>
</gene>
<keyword evidence="5" id="KW-1185">Reference proteome</keyword>
<dbReference type="InterPro" id="IPR002509">
    <property type="entry name" value="NODB_dom"/>
</dbReference>
<dbReference type="SUPFAM" id="SSF88713">
    <property type="entry name" value="Glycoside hydrolase/deacetylase"/>
    <property type="match status" value="1"/>
</dbReference>
<sequence>MSRHTAVMPYVLMYHSVAEYRSDPLLVTVSPRRFAAQMAWLRRQGLRGVSMRDLLTAEASGQARGMVGLTFDDGYADFASEAVPILLRHGFTATVFAVAGHLGGHNVWDPDGPRKPLMTAQDLREVTAAGMEVASHTVNHTFLEMADDAGLELELKESRMLLEDVLDREVTGFAYPYGLAGAREVDAVRAAGYSYACAIWKSEHSGRHALARTYVGDRDGPLRMRAKRARHRLQWGRSR</sequence>
<evidence type="ECO:0000256" key="1">
    <source>
        <dbReference type="ARBA" id="ARBA00004613"/>
    </source>
</evidence>
<evidence type="ECO:0000256" key="2">
    <source>
        <dbReference type="ARBA" id="ARBA00022729"/>
    </source>
</evidence>
<dbReference type="Gene3D" id="3.20.20.370">
    <property type="entry name" value="Glycoside hydrolase/deacetylase"/>
    <property type="match status" value="1"/>
</dbReference>
<name>A0A8J3RHZ2_9ACTN</name>
<comment type="caution">
    <text evidence="4">The sequence shown here is derived from an EMBL/GenBank/DDBJ whole genome shotgun (WGS) entry which is preliminary data.</text>
</comment>
<dbReference type="Pfam" id="PF01522">
    <property type="entry name" value="Polysacc_deac_1"/>
    <property type="match status" value="1"/>
</dbReference>
<dbReference type="RefSeq" id="WP_239315894.1">
    <property type="nucleotide sequence ID" value="NZ_BOOH01000010.1"/>
</dbReference>
<dbReference type="InterPro" id="IPR051398">
    <property type="entry name" value="Polysacch_Deacetylase"/>
</dbReference>
<evidence type="ECO:0000313" key="5">
    <source>
        <dbReference type="Proteomes" id="UP000616724"/>
    </source>
</evidence>
<dbReference type="PANTHER" id="PTHR34216">
    <property type="match status" value="1"/>
</dbReference>
<protein>
    <submittedName>
        <fullName evidence="4">Polysaccharide deacetylase</fullName>
    </submittedName>
</protein>
<dbReference type="CDD" id="cd10918">
    <property type="entry name" value="CE4_NodB_like_5s_6s"/>
    <property type="match status" value="1"/>
</dbReference>
<dbReference type="Proteomes" id="UP000616724">
    <property type="component" value="Unassembled WGS sequence"/>
</dbReference>
<dbReference type="PANTHER" id="PTHR34216:SF3">
    <property type="entry name" value="POLY-BETA-1,6-N-ACETYL-D-GLUCOSAMINE N-DEACETYLASE"/>
    <property type="match status" value="1"/>
</dbReference>